<evidence type="ECO:0000256" key="11">
    <source>
        <dbReference type="ARBA" id="ARBA00023170"/>
    </source>
</evidence>
<dbReference type="GO" id="GO:0045211">
    <property type="term" value="C:postsynaptic membrane"/>
    <property type="evidence" value="ECO:0007669"/>
    <property type="project" value="UniProtKB-SubCell"/>
</dbReference>
<dbReference type="InterPro" id="IPR054714">
    <property type="entry name" value="GPR158_179_extracellular"/>
</dbReference>
<keyword evidence="12" id="KW-0325">Glycoprotein</keyword>
<keyword evidence="15" id="KW-0966">Cell projection</keyword>
<evidence type="ECO:0000256" key="7">
    <source>
        <dbReference type="ARBA" id="ARBA00023018"/>
    </source>
</evidence>
<evidence type="ECO:0000256" key="14">
    <source>
        <dbReference type="ARBA" id="ARBA00023257"/>
    </source>
</evidence>
<feature type="transmembrane region" description="Helical" evidence="17">
    <location>
        <begin position="462"/>
        <end position="480"/>
    </location>
</feature>
<dbReference type="HOGENOM" id="CLU_018068_1_0_1"/>
<evidence type="ECO:0000256" key="12">
    <source>
        <dbReference type="ARBA" id="ARBA00023180"/>
    </source>
</evidence>
<evidence type="ECO:0000256" key="5">
    <source>
        <dbReference type="ARBA" id="ARBA00022729"/>
    </source>
</evidence>
<evidence type="ECO:0000256" key="13">
    <source>
        <dbReference type="ARBA" id="ARBA00023224"/>
    </source>
</evidence>
<reference evidence="20" key="1">
    <citation type="submission" date="2011-05" db="EMBL/GenBank/DDBJ databases">
        <authorList>
            <person name="Richards S.R."/>
            <person name="Qu J."/>
            <person name="Jiang H."/>
            <person name="Jhangiani S.N."/>
            <person name="Agravi P."/>
            <person name="Goodspeed R."/>
            <person name="Gross S."/>
            <person name="Mandapat C."/>
            <person name="Jackson L."/>
            <person name="Mathew T."/>
            <person name="Pu L."/>
            <person name="Thornton R."/>
            <person name="Saada N."/>
            <person name="Wilczek-Boney K.B."/>
            <person name="Lee S."/>
            <person name="Kovar C."/>
            <person name="Wu Y."/>
            <person name="Scherer S.E."/>
            <person name="Worley K.C."/>
            <person name="Muzny D.M."/>
            <person name="Gibbs R."/>
        </authorList>
    </citation>
    <scope>NUCLEOTIDE SEQUENCE</scope>
    <source>
        <strain evidence="20">Brora</strain>
    </source>
</reference>
<keyword evidence="13" id="KW-0807">Transducer</keyword>
<reference evidence="19" key="2">
    <citation type="submission" date="2015-02" db="UniProtKB">
        <authorList>
            <consortium name="EnsemblMetazoa"/>
        </authorList>
    </citation>
    <scope>IDENTIFICATION</scope>
</reference>
<proteinExistence type="inferred from homology"/>
<dbReference type="PhylomeDB" id="T1J8C6"/>
<evidence type="ECO:0000256" key="1">
    <source>
        <dbReference type="ARBA" id="ARBA00004487"/>
    </source>
</evidence>
<dbReference type="Pfam" id="PF00003">
    <property type="entry name" value="7tm_3"/>
    <property type="match status" value="1"/>
</dbReference>
<dbReference type="CDD" id="cd18773">
    <property type="entry name" value="PDC1_HK_sensor"/>
    <property type="match status" value="1"/>
</dbReference>
<feature type="domain" description="G-protein coupled receptors family 3 profile" evidence="18">
    <location>
        <begin position="392"/>
        <end position="639"/>
    </location>
</feature>
<evidence type="ECO:0000256" key="3">
    <source>
        <dbReference type="ARBA" id="ARBA00022475"/>
    </source>
</evidence>
<evidence type="ECO:0000256" key="6">
    <source>
        <dbReference type="ARBA" id="ARBA00022989"/>
    </source>
</evidence>
<dbReference type="OMA" id="HLFIFPQ"/>
<dbReference type="eggNOG" id="KOG4418">
    <property type="taxonomic scope" value="Eukaryota"/>
</dbReference>
<protein>
    <recommendedName>
        <fullName evidence="18">G-protein coupled receptors family 3 profile domain-containing protein</fullName>
    </recommendedName>
</protein>
<dbReference type="PANTHER" id="PTHR32546">
    <property type="entry name" value="G-PROTEIN COUPLED RECEPTOR 158-RELATED"/>
    <property type="match status" value="1"/>
</dbReference>
<dbReference type="GO" id="GO:0004930">
    <property type="term" value="F:G protein-coupled receptor activity"/>
    <property type="evidence" value="ECO:0007669"/>
    <property type="project" value="UniProtKB-KW"/>
</dbReference>
<feature type="transmembrane region" description="Helical" evidence="17">
    <location>
        <begin position="501"/>
        <end position="522"/>
    </location>
</feature>
<evidence type="ECO:0000256" key="8">
    <source>
        <dbReference type="ARBA" id="ARBA00023040"/>
    </source>
</evidence>
<evidence type="ECO:0000313" key="19">
    <source>
        <dbReference type="EnsemblMetazoa" id="SMAR009953-PA"/>
    </source>
</evidence>
<keyword evidence="20" id="KW-1185">Reference proteome</keyword>
<evidence type="ECO:0000313" key="20">
    <source>
        <dbReference type="Proteomes" id="UP000014500"/>
    </source>
</evidence>
<dbReference type="STRING" id="126957.T1J8C6"/>
<organism evidence="19 20">
    <name type="scientific">Strigamia maritima</name>
    <name type="common">European centipede</name>
    <name type="synonym">Geophilus maritimus</name>
    <dbReference type="NCBI Taxonomy" id="126957"/>
    <lineage>
        <taxon>Eukaryota</taxon>
        <taxon>Metazoa</taxon>
        <taxon>Ecdysozoa</taxon>
        <taxon>Arthropoda</taxon>
        <taxon>Myriapoda</taxon>
        <taxon>Chilopoda</taxon>
        <taxon>Pleurostigmophora</taxon>
        <taxon>Geophilomorpha</taxon>
        <taxon>Linotaeniidae</taxon>
        <taxon>Strigamia</taxon>
    </lineage>
</organism>
<keyword evidence="3" id="KW-1003">Cell membrane</keyword>
<dbReference type="EnsemblMetazoa" id="SMAR009953-RA">
    <property type="protein sequence ID" value="SMAR009953-PA"/>
    <property type="gene ID" value="SMAR009953"/>
</dbReference>
<keyword evidence="10" id="KW-1015">Disulfide bond</keyword>
<keyword evidence="7" id="KW-0770">Synapse</keyword>
<evidence type="ECO:0000256" key="15">
    <source>
        <dbReference type="ARBA" id="ARBA00023273"/>
    </source>
</evidence>
<feature type="transmembrane region" description="Helical" evidence="17">
    <location>
        <begin position="429"/>
        <end position="450"/>
    </location>
</feature>
<dbReference type="GO" id="GO:0043005">
    <property type="term" value="C:neuron projection"/>
    <property type="evidence" value="ECO:0007669"/>
    <property type="project" value="UniProtKB-SubCell"/>
</dbReference>
<sequence>MSSFLVLVNSSLEAFVLGPAIDKCDGCATRLIRPRNRINSRNESDAVHSTMVVRVTCSFLLAMMLRCVFSVRSERIDFGPVAPSVERSKLEQSLEILSEIELCPPATPYRSLPIQLDMSAFRGTQQKADLISRFLHDSGAFENKHIVSTILKNTLESDRSMFAARAVVAGEENNVQEPKSIYTAHWKSTRHSNNVSNSQADTTVTSQENILLGNVPWWKSDMSYHPSVNDSSEGFWSKPYYSCHVKKWLVSYTCALYHPVDGLIHRIKSNLAGLFVIDVDVSRLDVNQCDALLSDGNSQLTAFLGTHKCDINSSQCIFSPGKGWIRGSYTCQCRDGFYSTTTNPLFNGSLVETTYRTARVSYSLLFVCRKCAIGCYTCTDASKCLSEYNWPFRISLLTISMLCIALTLLLIGYVYHYRKLKVIKVASPIFLSVTLLGCVIMYMEMIAIFPVLDVYSCIATKWTRHLGFCVTYSALLLKTWRVSLTYRVKSAHKIKLTDKQLLHWLFPILLVMLIYLSTWTVSSPPQGEYIKDYQGLKFKQCTYNWWDHCLGIGEVLFLLWGIKVCYNVRNAETLFNEARHISYAIYNIAIVNIIMVAIHLLIFPHASPDMKYLLGFVRTQLSTTVTITLIFGPKFHRVLKGQGDVYDSRARARGVTASFSLNGIGLMHEEPTDLYQENEELKEEIQKLAAQIEFMKIVHMEMNNRHLKPKAGGYFNQTAAAVVAANVSHSPVARAVYMRFESADTPTSRISPAAELISERV</sequence>
<dbReference type="Proteomes" id="UP000014500">
    <property type="component" value="Unassembled WGS sequence"/>
</dbReference>
<comment type="subcellular location">
    <subcellularLocation>
        <location evidence="1">Cell projection</location>
        <location evidence="1">Neuron projection</location>
    </subcellularLocation>
    <subcellularLocation>
        <location evidence="16">Postsynaptic cell membrane</location>
        <topology evidence="16">Multi-pass membrane protein</topology>
    </subcellularLocation>
</comment>
<dbReference type="InterPro" id="IPR017978">
    <property type="entry name" value="GPCR_3_C"/>
</dbReference>
<keyword evidence="8" id="KW-0297">G-protein coupled receptor</keyword>
<dbReference type="PANTHER" id="PTHR32546:SF16">
    <property type="entry name" value="G-PROTEIN COUPLED RECEPTOR CG31760-RELATED"/>
    <property type="match status" value="1"/>
</dbReference>
<feature type="transmembrane region" description="Helical" evidence="17">
    <location>
        <begin position="583"/>
        <end position="606"/>
    </location>
</feature>
<dbReference type="EMBL" id="JH431954">
    <property type="status" value="NOT_ANNOTATED_CDS"/>
    <property type="molecule type" value="Genomic_DNA"/>
</dbReference>
<dbReference type="AlphaFoldDB" id="T1J8C6"/>
<keyword evidence="14" id="KW-0628">Postsynaptic cell membrane</keyword>
<evidence type="ECO:0000256" key="16">
    <source>
        <dbReference type="ARBA" id="ARBA00034104"/>
    </source>
</evidence>
<keyword evidence="9 17" id="KW-0472">Membrane</keyword>
<dbReference type="Pfam" id="PF22572">
    <property type="entry name" value="GPR158_179_EC"/>
    <property type="match status" value="1"/>
</dbReference>
<dbReference type="CDD" id="cd15293">
    <property type="entry name" value="7tmC_GPR158-like"/>
    <property type="match status" value="1"/>
</dbReference>
<dbReference type="Gene3D" id="3.30.450.20">
    <property type="entry name" value="PAS domain"/>
    <property type="match status" value="1"/>
</dbReference>
<evidence type="ECO:0000256" key="17">
    <source>
        <dbReference type="SAM" id="Phobius"/>
    </source>
</evidence>
<keyword evidence="11" id="KW-0675">Receptor</keyword>
<name>T1J8C6_STRMM</name>
<dbReference type="InterPro" id="IPR043458">
    <property type="entry name" value="GPR158/179"/>
</dbReference>
<keyword evidence="6 17" id="KW-1133">Transmembrane helix</keyword>
<evidence type="ECO:0000256" key="9">
    <source>
        <dbReference type="ARBA" id="ARBA00023136"/>
    </source>
</evidence>
<evidence type="ECO:0000256" key="10">
    <source>
        <dbReference type="ARBA" id="ARBA00023157"/>
    </source>
</evidence>
<evidence type="ECO:0000259" key="18">
    <source>
        <dbReference type="PROSITE" id="PS50259"/>
    </source>
</evidence>
<keyword evidence="5" id="KW-0732">Signal</keyword>
<feature type="transmembrane region" description="Helical" evidence="17">
    <location>
        <begin position="542"/>
        <end position="562"/>
    </location>
</feature>
<accession>T1J8C6</accession>
<evidence type="ECO:0000256" key="4">
    <source>
        <dbReference type="ARBA" id="ARBA00022692"/>
    </source>
</evidence>
<feature type="transmembrane region" description="Helical" evidence="17">
    <location>
        <begin position="394"/>
        <end position="417"/>
    </location>
</feature>
<comment type="similarity">
    <text evidence="2">Belongs to the G-protein coupled receptor 3 family.</text>
</comment>
<keyword evidence="4 17" id="KW-0812">Transmembrane</keyword>
<evidence type="ECO:0000256" key="2">
    <source>
        <dbReference type="ARBA" id="ARBA00007242"/>
    </source>
</evidence>
<dbReference type="PROSITE" id="PS50259">
    <property type="entry name" value="G_PROTEIN_RECEP_F3_4"/>
    <property type="match status" value="1"/>
</dbReference>